<evidence type="ECO:0000256" key="1">
    <source>
        <dbReference type="SAM" id="MobiDB-lite"/>
    </source>
</evidence>
<organism evidence="2 3">
    <name type="scientific">Schizothecium vesticola</name>
    <dbReference type="NCBI Taxonomy" id="314040"/>
    <lineage>
        <taxon>Eukaryota</taxon>
        <taxon>Fungi</taxon>
        <taxon>Dikarya</taxon>
        <taxon>Ascomycota</taxon>
        <taxon>Pezizomycotina</taxon>
        <taxon>Sordariomycetes</taxon>
        <taxon>Sordariomycetidae</taxon>
        <taxon>Sordariales</taxon>
        <taxon>Schizotheciaceae</taxon>
        <taxon>Schizothecium</taxon>
    </lineage>
</organism>
<feature type="compositionally biased region" description="Polar residues" evidence="1">
    <location>
        <begin position="36"/>
        <end position="50"/>
    </location>
</feature>
<accession>A0AA40KBM3</accession>
<gene>
    <name evidence="2" type="ORF">B0T18DRAFT_395726</name>
</gene>
<dbReference type="EMBL" id="JAUKUD010000001">
    <property type="protein sequence ID" value="KAK0752970.1"/>
    <property type="molecule type" value="Genomic_DNA"/>
</dbReference>
<dbReference type="AlphaFoldDB" id="A0AA40KBM3"/>
<proteinExistence type="predicted"/>
<sequence>MRSVHTSSSSSLRASNSSPPDESSPRPRMSDGLGEKTTSFASSGGSQCSLHNGGLSETGPPMPLTMTTLVWGGGGSGPSLAIPPGRPHAGGGSITSIRSPLPIGSPGNPTAAKRKSPSEGKQK</sequence>
<feature type="region of interest" description="Disordered" evidence="1">
    <location>
        <begin position="1"/>
        <end position="123"/>
    </location>
</feature>
<feature type="compositionally biased region" description="Low complexity" evidence="1">
    <location>
        <begin position="1"/>
        <end position="21"/>
    </location>
</feature>
<reference evidence="2" key="1">
    <citation type="submission" date="2023-06" db="EMBL/GenBank/DDBJ databases">
        <title>Genome-scale phylogeny and comparative genomics of the fungal order Sordariales.</title>
        <authorList>
            <consortium name="Lawrence Berkeley National Laboratory"/>
            <person name="Hensen N."/>
            <person name="Bonometti L."/>
            <person name="Westerberg I."/>
            <person name="Brannstrom I.O."/>
            <person name="Guillou S."/>
            <person name="Cros-Aarteil S."/>
            <person name="Calhoun S."/>
            <person name="Haridas S."/>
            <person name="Kuo A."/>
            <person name="Mondo S."/>
            <person name="Pangilinan J."/>
            <person name="Riley R."/>
            <person name="LaButti K."/>
            <person name="Andreopoulos B."/>
            <person name="Lipzen A."/>
            <person name="Chen C."/>
            <person name="Yanf M."/>
            <person name="Daum C."/>
            <person name="Ng V."/>
            <person name="Clum A."/>
            <person name="Steindorff A."/>
            <person name="Ohm R."/>
            <person name="Martin F."/>
            <person name="Silar P."/>
            <person name="Natvig D."/>
            <person name="Lalanne C."/>
            <person name="Gautier V."/>
            <person name="Ament-velasquez S.L."/>
            <person name="Kruys A."/>
            <person name="Hutchinson M.I."/>
            <person name="Powell A.J."/>
            <person name="Barry K."/>
            <person name="Miller A.N."/>
            <person name="Grigoriev I.V."/>
            <person name="Debuchy R."/>
            <person name="Gladieux P."/>
            <person name="Thoren M.H."/>
            <person name="Johannesson H."/>
        </authorList>
    </citation>
    <scope>NUCLEOTIDE SEQUENCE</scope>
    <source>
        <strain evidence="2">SMH3187-1</strain>
    </source>
</reference>
<evidence type="ECO:0000313" key="3">
    <source>
        <dbReference type="Proteomes" id="UP001172155"/>
    </source>
</evidence>
<keyword evidence="3" id="KW-1185">Reference proteome</keyword>
<dbReference type="Proteomes" id="UP001172155">
    <property type="component" value="Unassembled WGS sequence"/>
</dbReference>
<evidence type="ECO:0000313" key="2">
    <source>
        <dbReference type="EMBL" id="KAK0752970.1"/>
    </source>
</evidence>
<name>A0AA40KBM3_9PEZI</name>
<comment type="caution">
    <text evidence="2">The sequence shown here is derived from an EMBL/GenBank/DDBJ whole genome shotgun (WGS) entry which is preliminary data.</text>
</comment>
<protein>
    <submittedName>
        <fullName evidence="2">Uncharacterized protein</fullName>
    </submittedName>
</protein>